<organism evidence="3 4">
    <name type="scientific">Peredibacter starrii</name>
    <dbReference type="NCBI Taxonomy" id="28202"/>
    <lineage>
        <taxon>Bacteria</taxon>
        <taxon>Pseudomonadati</taxon>
        <taxon>Bdellovibrionota</taxon>
        <taxon>Bacteriovoracia</taxon>
        <taxon>Bacteriovoracales</taxon>
        <taxon>Bacteriovoracaceae</taxon>
        <taxon>Peredibacter</taxon>
    </lineage>
</organism>
<dbReference type="RefSeq" id="WP_321394470.1">
    <property type="nucleotide sequence ID" value="NZ_CP139487.1"/>
</dbReference>
<dbReference type="Proteomes" id="UP001324634">
    <property type="component" value="Chromosome"/>
</dbReference>
<dbReference type="InterPro" id="IPR002686">
    <property type="entry name" value="Transposase_17"/>
</dbReference>
<reference evidence="3 4" key="1">
    <citation type="submission" date="2023-11" db="EMBL/GenBank/DDBJ databases">
        <title>Peredibacter starrii A3.12.</title>
        <authorList>
            <person name="Mitchell R.J."/>
        </authorList>
    </citation>
    <scope>NUCLEOTIDE SEQUENCE [LARGE SCALE GENOMIC DNA]</scope>
    <source>
        <strain evidence="3 4">A3.12</strain>
    </source>
</reference>
<dbReference type="Pfam" id="PF01797">
    <property type="entry name" value="Y1_Tnp"/>
    <property type="match status" value="1"/>
</dbReference>
<evidence type="ECO:0000313" key="3">
    <source>
        <dbReference type="EMBL" id="WPU64862.1"/>
    </source>
</evidence>
<dbReference type="EMBL" id="CP139487">
    <property type="protein sequence ID" value="WPU64862.1"/>
    <property type="molecule type" value="Genomic_DNA"/>
</dbReference>
<name>A0AAX4HNV2_9BACT</name>
<feature type="compositionally biased region" description="Basic residues" evidence="1">
    <location>
        <begin position="14"/>
        <end position="31"/>
    </location>
</feature>
<dbReference type="GO" id="GO:0006313">
    <property type="term" value="P:DNA transposition"/>
    <property type="evidence" value="ECO:0007669"/>
    <property type="project" value="InterPro"/>
</dbReference>
<accession>A0AAX4HNV2</accession>
<dbReference type="GO" id="GO:0003677">
    <property type="term" value="F:DNA binding"/>
    <property type="evidence" value="ECO:0007669"/>
    <property type="project" value="InterPro"/>
</dbReference>
<feature type="region of interest" description="Disordered" evidence="1">
    <location>
        <begin position="1"/>
        <end position="31"/>
    </location>
</feature>
<dbReference type="KEGG" id="psti:SOO65_19390"/>
<feature type="domain" description="Transposase IS200-like" evidence="2">
    <location>
        <begin position="40"/>
        <end position="146"/>
    </location>
</feature>
<evidence type="ECO:0000313" key="4">
    <source>
        <dbReference type="Proteomes" id="UP001324634"/>
    </source>
</evidence>
<dbReference type="InterPro" id="IPR036515">
    <property type="entry name" value="Transposase_17_sf"/>
</dbReference>
<dbReference type="GO" id="GO:0004803">
    <property type="term" value="F:transposase activity"/>
    <property type="evidence" value="ECO:0007669"/>
    <property type="project" value="InterPro"/>
</dbReference>
<dbReference type="Gene3D" id="3.30.70.1290">
    <property type="entry name" value="Transposase IS200-like"/>
    <property type="match status" value="1"/>
</dbReference>
<evidence type="ECO:0000259" key="2">
    <source>
        <dbReference type="SMART" id="SM01321"/>
    </source>
</evidence>
<gene>
    <name evidence="3" type="ORF">SOO65_19390</name>
</gene>
<evidence type="ECO:0000256" key="1">
    <source>
        <dbReference type="SAM" id="MobiDB-lite"/>
    </source>
</evidence>
<dbReference type="SMART" id="SM01321">
    <property type="entry name" value="Y1_Tnp"/>
    <property type="match status" value="1"/>
</dbReference>
<protein>
    <submittedName>
        <fullName evidence="3">Transposase</fullName>
    </submittedName>
</protein>
<dbReference type="SUPFAM" id="SSF143422">
    <property type="entry name" value="Transposase IS200-like"/>
    <property type="match status" value="1"/>
</dbReference>
<sequence length="211" mass="24667">MAKQLQLNVNKGNKGGRRPGSGRKRVHSKGVAHRKRELVLQRTPVHVNFKYRASIRNKESLKLLKRAIVNARSHGLRILHFSMQSNHIHLILEAVNNEVLTKGMRSLTVTFAKGLNKGRVQIERYHLHVLKTFRETKNAIQYVLFNQHRHEKGIYTKIDGYSSLIHLKEGFKIVQHYAQRMKITIEIKRQERWDLDVGQSYLTRRGLELLI</sequence>
<proteinExistence type="predicted"/>
<keyword evidence="4" id="KW-1185">Reference proteome</keyword>
<dbReference type="AlphaFoldDB" id="A0AAX4HNV2"/>